<dbReference type="GeneID" id="19109695"/>
<keyword evidence="3" id="KW-1185">Reference proteome</keyword>
<organism evidence="2 3">
    <name type="scientific">Baudoinia panamericana (strain UAMH 10762)</name>
    <name type="common">Angels' share fungus</name>
    <name type="synonym">Baudoinia compniacensis (strain UAMH 10762)</name>
    <dbReference type="NCBI Taxonomy" id="717646"/>
    <lineage>
        <taxon>Eukaryota</taxon>
        <taxon>Fungi</taxon>
        <taxon>Dikarya</taxon>
        <taxon>Ascomycota</taxon>
        <taxon>Pezizomycotina</taxon>
        <taxon>Dothideomycetes</taxon>
        <taxon>Dothideomycetidae</taxon>
        <taxon>Mycosphaerellales</taxon>
        <taxon>Teratosphaeriaceae</taxon>
        <taxon>Baudoinia</taxon>
    </lineage>
</organism>
<dbReference type="Proteomes" id="UP000011761">
    <property type="component" value="Unassembled WGS sequence"/>
</dbReference>
<accession>M2NMH9</accession>
<name>M2NMH9_BAUPA</name>
<feature type="region of interest" description="Disordered" evidence="1">
    <location>
        <begin position="24"/>
        <end position="50"/>
    </location>
</feature>
<evidence type="ECO:0000313" key="3">
    <source>
        <dbReference type="Proteomes" id="UP000011761"/>
    </source>
</evidence>
<dbReference type="OrthoDB" id="3649931at2759"/>
<reference evidence="2 3" key="1">
    <citation type="journal article" date="2012" name="PLoS Pathog.">
        <title>Diverse lifestyles and strategies of plant pathogenesis encoded in the genomes of eighteen Dothideomycetes fungi.</title>
        <authorList>
            <person name="Ohm R.A."/>
            <person name="Feau N."/>
            <person name="Henrissat B."/>
            <person name="Schoch C.L."/>
            <person name="Horwitz B.A."/>
            <person name="Barry K.W."/>
            <person name="Condon B.J."/>
            <person name="Copeland A.C."/>
            <person name="Dhillon B."/>
            <person name="Glaser F."/>
            <person name="Hesse C.N."/>
            <person name="Kosti I."/>
            <person name="LaButti K."/>
            <person name="Lindquist E.A."/>
            <person name="Lucas S."/>
            <person name="Salamov A.A."/>
            <person name="Bradshaw R.E."/>
            <person name="Ciuffetti L."/>
            <person name="Hamelin R.C."/>
            <person name="Kema G.H.J."/>
            <person name="Lawrence C."/>
            <person name="Scott J.A."/>
            <person name="Spatafora J.W."/>
            <person name="Turgeon B.G."/>
            <person name="de Wit P.J.G.M."/>
            <person name="Zhong S."/>
            <person name="Goodwin S.B."/>
            <person name="Grigoriev I.V."/>
        </authorList>
    </citation>
    <scope>NUCLEOTIDE SEQUENCE [LARGE SCALE GENOMIC DNA]</scope>
    <source>
        <strain evidence="2 3">UAMH 10762</strain>
    </source>
</reference>
<dbReference type="RefSeq" id="XP_007671914.1">
    <property type="nucleotide sequence ID" value="XM_007673724.1"/>
</dbReference>
<dbReference type="KEGG" id="bcom:BAUCODRAFT_20776"/>
<proteinExistence type="predicted"/>
<dbReference type="eggNOG" id="ENOG502T446">
    <property type="taxonomic scope" value="Eukaryota"/>
</dbReference>
<dbReference type="AlphaFoldDB" id="M2NMH9"/>
<evidence type="ECO:0000313" key="2">
    <source>
        <dbReference type="EMBL" id="EMD00730.1"/>
    </source>
</evidence>
<dbReference type="HOGENOM" id="CLU_2061044_0_0_1"/>
<sequence length="127" mass="13764">MPSRSLRPLLPRHSLRNILAAIKPSSSKQVEAASSPSTSPLSASRSVCSSASSFGFSGFNLDRVSSRATDERLSSTQRAIRRKKSVAEMEQEEERLFCSDALLRLVEPRPYAGPTLGGIEEVLDGSI</sequence>
<protein>
    <submittedName>
        <fullName evidence="2">Uncharacterized protein</fullName>
    </submittedName>
</protein>
<feature type="region of interest" description="Disordered" evidence="1">
    <location>
        <begin position="66"/>
        <end position="86"/>
    </location>
</feature>
<feature type="compositionally biased region" description="Low complexity" evidence="1">
    <location>
        <begin position="32"/>
        <end position="50"/>
    </location>
</feature>
<gene>
    <name evidence="2" type="ORF">BAUCODRAFT_20776</name>
</gene>
<dbReference type="OMA" id="ERLFCSD"/>
<dbReference type="EMBL" id="KB445550">
    <property type="protein sequence ID" value="EMD00730.1"/>
    <property type="molecule type" value="Genomic_DNA"/>
</dbReference>
<evidence type="ECO:0000256" key="1">
    <source>
        <dbReference type="SAM" id="MobiDB-lite"/>
    </source>
</evidence>